<dbReference type="EMBL" id="CP042435">
    <property type="protein sequence ID" value="QEC69684.1"/>
    <property type="molecule type" value="Genomic_DNA"/>
</dbReference>
<keyword evidence="2" id="KW-1185">Reference proteome</keyword>
<sequence>MKTSKQTLWLLPAAVLTILIVSWNRTPHSRENKTAVYDRIFSNANNYLLQTDYGNPDPMMAEDTPYDSVNGEAPPAEDVLVQKIPGDNQHILIMAIYPFAKYSGPYIKTRYDNAELILRDDGKDYDKVAGDGVFTAKIYADVNEFRQKAIEIDAAMRKDNYKTIQFSGRELKSAKDCIVEPFDLQKLDQNQPVSISSLTSGNTNELIDSVRRNCIFITDLKVVEDPTRTWNYCTQSGNIDGPWTFKTLMKNLAKTSSTTDPTDAELSTFVLKWLNNWKSVKIINDDTIPARSLIFQRIITPWQTKSFNAGSPSGQLDMRFAPFKLTAIVNRFDLRERAAGIPAGEGRFTFCLIESNCTRPLEMTCVIEYAIPKPDICDTLQNWAQQWFNLKNFTLGSPGYNAALQAITDQYSKWGTGNRVGNTNLDAIRTNERELAPLDGSPRRWEFREFGLNASPRAIVERRVAQIPQDKYNAQVDNPDVRAMVAWINANKANINADNYTLPDTLSNGKFFMGGHAQILDTPVGLPTKPYHWDGVEVAGPTRIKNTTTRHVFSLNTCTGCHSGELQTFFTHVDPVMFGTQATLSGFLAGKAGRGGAIDFDNNPNNDSMMVRDAALRGSTLNGVRMFNDILRRAKDLKDFALTPPCTGVFALKNELMFQPVHAVH</sequence>
<dbReference type="Proteomes" id="UP000321533">
    <property type="component" value="Chromosome"/>
</dbReference>
<evidence type="ECO:0000313" key="1">
    <source>
        <dbReference type="EMBL" id="QEC69684.1"/>
    </source>
</evidence>
<organism evidence="1 2">
    <name type="scientific">Panacibacter ginsenosidivorans</name>
    <dbReference type="NCBI Taxonomy" id="1813871"/>
    <lineage>
        <taxon>Bacteria</taxon>
        <taxon>Pseudomonadati</taxon>
        <taxon>Bacteroidota</taxon>
        <taxon>Chitinophagia</taxon>
        <taxon>Chitinophagales</taxon>
        <taxon>Chitinophagaceae</taxon>
        <taxon>Panacibacter</taxon>
    </lineage>
</organism>
<protein>
    <submittedName>
        <fullName evidence="1">Uncharacterized protein</fullName>
    </submittedName>
</protein>
<dbReference type="OrthoDB" id="606708at2"/>
<proteinExistence type="predicted"/>
<dbReference type="NCBIfam" id="NF041940">
    <property type="entry name" value="choice_anch_X"/>
    <property type="match status" value="1"/>
</dbReference>
<dbReference type="RefSeq" id="WP_147192560.1">
    <property type="nucleotide sequence ID" value="NZ_CP042435.1"/>
</dbReference>
<accession>A0A5B8VDX9</accession>
<reference evidence="1 2" key="1">
    <citation type="journal article" date="2016" name="Int. J. Syst. Evol. Microbiol.">
        <title>Panacibacter ginsenosidivorans gen. nov., sp. nov., with ginsenoside converting activity isolated from soil of a ginseng field.</title>
        <authorList>
            <person name="Siddiqi M.Z."/>
            <person name="Muhammad Shafi S."/>
            <person name="Choi K.D."/>
            <person name="Im W.T."/>
        </authorList>
    </citation>
    <scope>NUCLEOTIDE SEQUENCE [LARGE SCALE GENOMIC DNA]</scope>
    <source>
        <strain evidence="1 2">Gsoil1550</strain>
    </source>
</reference>
<dbReference type="AlphaFoldDB" id="A0A5B8VDX9"/>
<evidence type="ECO:0000313" key="2">
    <source>
        <dbReference type="Proteomes" id="UP000321533"/>
    </source>
</evidence>
<gene>
    <name evidence="1" type="ORF">FRZ67_21150</name>
</gene>
<name>A0A5B8VDX9_9BACT</name>
<dbReference type="KEGG" id="pgin:FRZ67_21150"/>